<dbReference type="CDD" id="cd03789">
    <property type="entry name" value="GT9_LPS_heptosyltransferase"/>
    <property type="match status" value="1"/>
</dbReference>
<keyword evidence="5 10" id="KW-1133">Transmembrane helix</keyword>
<gene>
    <name evidence="12" type="ORF">MELA_01300</name>
</gene>
<evidence type="ECO:0000256" key="10">
    <source>
        <dbReference type="SAM" id="Phobius"/>
    </source>
</evidence>
<comment type="subcellular location">
    <subcellularLocation>
        <location evidence="1">Membrane</location>
        <topology evidence="1">Multi-pass membrane protein</topology>
    </subcellularLocation>
</comment>
<feature type="transmembrane region" description="Helical" evidence="10">
    <location>
        <begin position="167"/>
        <end position="188"/>
    </location>
</feature>
<dbReference type="EMBL" id="CABIKM010000021">
    <property type="protein sequence ID" value="VUZ84925.1"/>
    <property type="molecule type" value="Genomic_DNA"/>
</dbReference>
<protein>
    <recommendedName>
        <fullName evidence="8">lipopolysaccharide heptosyltransferase II</fullName>
        <ecNumber evidence="8">2.4.99.24</ecNumber>
    </recommendedName>
</protein>
<dbReference type="Pfam" id="PF01075">
    <property type="entry name" value="Glyco_transf_9"/>
    <property type="match status" value="1"/>
</dbReference>
<keyword evidence="13" id="KW-1185">Reference proteome</keyword>
<keyword evidence="4 10" id="KW-0812">Transmembrane</keyword>
<dbReference type="InterPro" id="IPR011916">
    <property type="entry name" value="LipoPS_heptosylTferase-III"/>
</dbReference>
<feature type="transmembrane region" description="Helical" evidence="10">
    <location>
        <begin position="74"/>
        <end position="91"/>
    </location>
</feature>
<proteinExistence type="inferred from homology"/>
<keyword evidence="3" id="KW-0808">Transferase</keyword>
<organism evidence="12 13">
    <name type="scientific">Candidatus Methylomirabilis lanthanidiphila</name>
    <dbReference type="NCBI Taxonomy" id="2211376"/>
    <lineage>
        <taxon>Bacteria</taxon>
        <taxon>Candidatus Methylomirabilota</taxon>
        <taxon>Candidatus Methylomirabilia</taxon>
        <taxon>Candidatus Methylomirabilales</taxon>
        <taxon>Candidatus Methylomirabilaceae</taxon>
        <taxon>Candidatus Methylomirabilis</taxon>
    </lineage>
</organism>
<dbReference type="PANTHER" id="PTHR30160">
    <property type="entry name" value="TETRAACYLDISACCHARIDE 4'-KINASE-RELATED"/>
    <property type="match status" value="1"/>
</dbReference>
<feature type="transmembrane region" description="Helical" evidence="10">
    <location>
        <begin position="235"/>
        <end position="255"/>
    </location>
</feature>
<feature type="transmembrane region" description="Helical" evidence="10">
    <location>
        <begin position="23"/>
        <end position="40"/>
    </location>
</feature>
<feature type="transmembrane region" description="Helical" evidence="10">
    <location>
        <begin position="323"/>
        <end position="344"/>
    </location>
</feature>
<dbReference type="AlphaFoldDB" id="A0A564ZI04"/>
<dbReference type="SUPFAM" id="SSF53756">
    <property type="entry name" value="UDP-Glycosyltransferase/glycogen phosphorylase"/>
    <property type="match status" value="1"/>
</dbReference>
<evidence type="ECO:0000313" key="12">
    <source>
        <dbReference type="EMBL" id="VUZ84925.1"/>
    </source>
</evidence>
<dbReference type="NCBIfam" id="TIGR02195">
    <property type="entry name" value="heptsyl_trn_II"/>
    <property type="match status" value="1"/>
</dbReference>
<dbReference type="GO" id="GO:0009244">
    <property type="term" value="P:lipopolysaccharide core region biosynthetic process"/>
    <property type="evidence" value="ECO:0007669"/>
    <property type="project" value="TreeGrafter"/>
</dbReference>
<reference evidence="12 13" key="1">
    <citation type="submission" date="2019-07" db="EMBL/GenBank/DDBJ databases">
        <authorList>
            <person name="Cremers G."/>
        </authorList>
    </citation>
    <scope>NUCLEOTIDE SEQUENCE [LARGE SCALE GENOMIC DNA]</scope>
</reference>
<evidence type="ECO:0000256" key="9">
    <source>
        <dbReference type="ARBA" id="ARBA00047503"/>
    </source>
</evidence>
<evidence type="ECO:0000256" key="1">
    <source>
        <dbReference type="ARBA" id="ARBA00004141"/>
    </source>
</evidence>
<sequence>MRQALGGQPVVWKDRYLAYSEPALQYGLVVLIVLLPSAALRSVKGALLIGLVVVWLVRMLVARDAALRRTPLDAPLAAYIAWIAFTLITAAHVMYSLGELLKLMVSVLVFYLVVNQVRDRQAARRLFSAIVLTTCAVSSFGVLKFFLIQQGSLVDRAVRANSLTPDYHWLSTYLVLTIPILLCLAMVQHDWRSRLLFHATCGLSCIALFLTYTRGAWVALLAELCAYGWAARRRLYVILAGGTIAAGLTGLLLLASQSDTVPFSPNADTLNPYTLMTRIKTSGLAIQEISRHPLMGIGYGGKTMVKVYTDAPEVKEAPHPHNLFVEVALGTGIPGLILLLWIFFAVLKVTWGGVARAADPFGRAALLGLGMAVVGIIVSNLFDHIFAGGMAHLFWVLMALAVAIDAAPEGQTVGIEPPQRILVIKLRYLGDVLLSTPVLASLREAFPKAGLSMLVNPSTEAIIATNPHLDEVLIAERTRSLISQLRFAAALRGRRFDLVVDLTDGDRAAILSRLTGAAVRIGFNREGRWRGRLYTHVVPIQAQPVSMIRQHLMALETLAIPVVNDSLPVLRTRASDDAAACAALGAVGIGPGERFVAVHPGARWWWKSWPADRFASLIDHMQKTLGMKVVLLGSVPDREIAEAILDQVESDCRSLVGRLTLLELAGVLRQATLLVGNDNGPMHIAAAMGTPVIGLFGPADPRIWGPVGQGHAVLYKGIDCRSCFPDGCRRGEQNCMRLIALDEVISVVERMLEEPGLYDSEPALTRTEVV</sequence>
<dbReference type="Gene3D" id="3.40.50.2000">
    <property type="entry name" value="Glycogen Phosphorylase B"/>
    <property type="match status" value="2"/>
</dbReference>
<feature type="transmembrane region" description="Helical" evidence="10">
    <location>
        <begin position="364"/>
        <end position="382"/>
    </location>
</feature>
<evidence type="ECO:0000259" key="11">
    <source>
        <dbReference type="Pfam" id="PF04932"/>
    </source>
</evidence>
<comment type="similarity">
    <text evidence="7">Belongs to the glycosyltransferase 9 family.</text>
</comment>
<dbReference type="PANTHER" id="PTHR30160:SF1">
    <property type="entry name" value="LIPOPOLYSACCHARIDE 1,2-N-ACETYLGLUCOSAMINETRANSFERASE-RELATED"/>
    <property type="match status" value="1"/>
</dbReference>
<evidence type="ECO:0000256" key="7">
    <source>
        <dbReference type="ARBA" id="ARBA00043995"/>
    </source>
</evidence>
<accession>A0A564ZI04</accession>
<evidence type="ECO:0000256" key="8">
    <source>
        <dbReference type="ARBA" id="ARBA00044042"/>
    </source>
</evidence>
<evidence type="ECO:0000256" key="5">
    <source>
        <dbReference type="ARBA" id="ARBA00022989"/>
    </source>
</evidence>
<evidence type="ECO:0000256" key="6">
    <source>
        <dbReference type="ARBA" id="ARBA00023136"/>
    </source>
</evidence>
<dbReference type="GO" id="GO:0005829">
    <property type="term" value="C:cytosol"/>
    <property type="evidence" value="ECO:0007669"/>
    <property type="project" value="TreeGrafter"/>
</dbReference>
<evidence type="ECO:0000256" key="4">
    <source>
        <dbReference type="ARBA" id="ARBA00022692"/>
    </source>
</evidence>
<feature type="transmembrane region" description="Helical" evidence="10">
    <location>
        <begin position="46"/>
        <end position="62"/>
    </location>
</feature>
<dbReference type="InterPro" id="IPR002201">
    <property type="entry name" value="Glyco_trans_9"/>
</dbReference>
<evidence type="ECO:0000256" key="3">
    <source>
        <dbReference type="ARBA" id="ARBA00022679"/>
    </source>
</evidence>
<dbReference type="GO" id="GO:0016020">
    <property type="term" value="C:membrane"/>
    <property type="evidence" value="ECO:0007669"/>
    <property type="project" value="UniProtKB-SubCell"/>
</dbReference>
<feature type="domain" description="O-antigen ligase-related" evidence="11">
    <location>
        <begin position="201"/>
        <end position="340"/>
    </location>
</feature>
<dbReference type="InterPro" id="IPR051199">
    <property type="entry name" value="LPS_LOS_Heptosyltrfase"/>
</dbReference>
<dbReference type="GO" id="GO:0008713">
    <property type="term" value="F:ADP-heptose-lipopolysaccharide heptosyltransferase activity"/>
    <property type="evidence" value="ECO:0007669"/>
    <property type="project" value="UniProtKB-EC"/>
</dbReference>
<dbReference type="NCBIfam" id="TIGR02201">
    <property type="entry name" value="heptsyl_trn_III"/>
    <property type="match status" value="1"/>
</dbReference>
<feature type="transmembrane region" description="Helical" evidence="10">
    <location>
        <begin position="126"/>
        <end position="147"/>
    </location>
</feature>
<dbReference type="InterPro" id="IPR011910">
    <property type="entry name" value="RfaF"/>
</dbReference>
<keyword evidence="2" id="KW-0328">Glycosyltransferase</keyword>
<evidence type="ECO:0000313" key="13">
    <source>
        <dbReference type="Proteomes" id="UP000334340"/>
    </source>
</evidence>
<evidence type="ECO:0000256" key="2">
    <source>
        <dbReference type="ARBA" id="ARBA00022676"/>
    </source>
</evidence>
<name>A0A564ZI04_9BACT</name>
<dbReference type="EC" id="2.4.99.24" evidence="8"/>
<dbReference type="InterPro" id="IPR007016">
    <property type="entry name" value="O-antigen_ligase-rel_domated"/>
</dbReference>
<dbReference type="Proteomes" id="UP000334340">
    <property type="component" value="Unassembled WGS sequence"/>
</dbReference>
<dbReference type="Pfam" id="PF04932">
    <property type="entry name" value="Wzy_C"/>
    <property type="match status" value="1"/>
</dbReference>
<keyword evidence="6 10" id="KW-0472">Membrane</keyword>
<comment type="catalytic activity">
    <reaction evidence="9">
        <text>an L-alpha-D-Hep-(1-&gt;5)-[alpha-Kdo-(2-&gt;4)]-alpha-Kdo-(2-&gt;6)-lipid A + ADP-L-glycero-beta-D-manno-heptose = an L-alpha-D-Hep-(1-&gt;3)-L-alpha-D-Hep-(1-&gt;5)-[alpha-Kdo-(2-&gt;4)]-alpha-Kdo-(2-&gt;6)-lipid A + ADP + H(+)</text>
        <dbReference type="Rhea" id="RHEA:74071"/>
        <dbReference type="ChEBI" id="CHEBI:15378"/>
        <dbReference type="ChEBI" id="CHEBI:61506"/>
        <dbReference type="ChEBI" id="CHEBI:193068"/>
        <dbReference type="ChEBI" id="CHEBI:193069"/>
        <dbReference type="ChEBI" id="CHEBI:456216"/>
        <dbReference type="EC" id="2.4.99.24"/>
    </reaction>
</comment>